<keyword evidence="6" id="KW-0902">Two-component regulatory system</keyword>
<dbReference type="InterPro" id="IPR003594">
    <property type="entry name" value="HATPase_dom"/>
</dbReference>
<dbReference type="PANTHER" id="PTHR45453">
    <property type="entry name" value="PHOSPHATE REGULON SENSOR PROTEIN PHOR"/>
    <property type="match status" value="1"/>
</dbReference>
<dbReference type="GO" id="GO:0005524">
    <property type="term" value="F:ATP binding"/>
    <property type="evidence" value="ECO:0007669"/>
    <property type="project" value="UniProtKB-KW"/>
</dbReference>
<evidence type="ECO:0000313" key="8">
    <source>
        <dbReference type="EMBL" id="MFC3267180.1"/>
    </source>
</evidence>
<dbReference type="InterPro" id="IPR036890">
    <property type="entry name" value="HATPase_C_sf"/>
</dbReference>
<dbReference type="Gene3D" id="3.30.565.10">
    <property type="entry name" value="Histidine kinase-like ATPase, C-terminal domain"/>
    <property type="match status" value="1"/>
</dbReference>
<dbReference type="InterPro" id="IPR050351">
    <property type="entry name" value="BphY/WalK/GraS-like"/>
</dbReference>
<dbReference type="SMART" id="SM00388">
    <property type="entry name" value="HisKA"/>
    <property type="match status" value="1"/>
</dbReference>
<dbReference type="EMBL" id="JBHRUV010000088">
    <property type="protein sequence ID" value="MFC3267180.1"/>
    <property type="molecule type" value="Genomic_DNA"/>
</dbReference>
<gene>
    <name evidence="8" type="ORF">ACFOEX_12580</name>
</gene>
<dbReference type="SUPFAM" id="SSF55874">
    <property type="entry name" value="ATPase domain of HSP90 chaperone/DNA topoisomerase II/histidine kinase"/>
    <property type="match status" value="1"/>
</dbReference>
<evidence type="ECO:0000259" key="7">
    <source>
        <dbReference type="PROSITE" id="PS50109"/>
    </source>
</evidence>
<dbReference type="CDD" id="cd00075">
    <property type="entry name" value="HATPase"/>
    <property type="match status" value="1"/>
</dbReference>
<evidence type="ECO:0000256" key="3">
    <source>
        <dbReference type="ARBA" id="ARBA00022553"/>
    </source>
</evidence>
<sequence length="337" mass="35819">AHGALLLALPDPCLAVDSRGRVLAASPAAKALLPAVAAGRPLAFVLRAPEFRAALEAALAGEGPRVAQLSWRAPVERLFEATVTPFDAGDGRGALVSLRDLTASQRLEQMRADFIANASHELRTPLASLLGFIETLQGPARDDAAARERFLTVMREQALRMKRLIDDLLSLSRIETRAHQPPATRVDLAAVAAGIADAMEPVAARAGVTVVRDLPPGGAPVTGDRDELMRVVENLLQNALRYGASGGRVELAVTAGGDGEVTLTVRDFGPGVAPEHLPRLAERFYRVNEGDRSGSGLGLAIVRHIVLRHRGRLQFSSQPGEGLLARVTLPGRRSRDG</sequence>
<comment type="caution">
    <text evidence="8">The sequence shown here is derived from an EMBL/GenBank/DDBJ whole genome shotgun (WGS) entry which is preliminary data.</text>
</comment>
<feature type="non-terminal residue" evidence="8">
    <location>
        <position position="1"/>
    </location>
</feature>
<dbReference type="PANTHER" id="PTHR45453:SF1">
    <property type="entry name" value="PHOSPHATE REGULON SENSOR PROTEIN PHOR"/>
    <property type="match status" value="1"/>
</dbReference>
<accession>A0ABV7LGX8</accession>
<proteinExistence type="predicted"/>
<dbReference type="InterPro" id="IPR036097">
    <property type="entry name" value="HisK_dim/P_sf"/>
</dbReference>
<dbReference type="CDD" id="cd00082">
    <property type="entry name" value="HisKA"/>
    <property type="match status" value="1"/>
</dbReference>
<keyword evidence="4" id="KW-0808">Transferase</keyword>
<evidence type="ECO:0000256" key="5">
    <source>
        <dbReference type="ARBA" id="ARBA00022777"/>
    </source>
</evidence>
<keyword evidence="3" id="KW-0597">Phosphoprotein</keyword>
<evidence type="ECO:0000256" key="4">
    <source>
        <dbReference type="ARBA" id="ARBA00022679"/>
    </source>
</evidence>
<dbReference type="Pfam" id="PF08448">
    <property type="entry name" value="PAS_4"/>
    <property type="match status" value="1"/>
</dbReference>
<dbReference type="Proteomes" id="UP001595536">
    <property type="component" value="Unassembled WGS sequence"/>
</dbReference>
<keyword evidence="8" id="KW-0067">ATP-binding</keyword>
<dbReference type="InterPro" id="IPR013656">
    <property type="entry name" value="PAS_4"/>
</dbReference>
<dbReference type="Pfam" id="PF00512">
    <property type="entry name" value="HisKA"/>
    <property type="match status" value="1"/>
</dbReference>
<dbReference type="SMART" id="SM00387">
    <property type="entry name" value="HATPase_c"/>
    <property type="match status" value="1"/>
</dbReference>
<protein>
    <recommendedName>
        <fullName evidence="2">histidine kinase</fullName>
        <ecNumber evidence="2">2.7.13.3</ecNumber>
    </recommendedName>
</protein>
<dbReference type="Gene3D" id="1.10.287.130">
    <property type="match status" value="1"/>
</dbReference>
<dbReference type="EC" id="2.7.13.3" evidence="2"/>
<evidence type="ECO:0000313" key="9">
    <source>
        <dbReference type="Proteomes" id="UP001595536"/>
    </source>
</evidence>
<dbReference type="InterPro" id="IPR005467">
    <property type="entry name" value="His_kinase_dom"/>
</dbReference>
<dbReference type="InterPro" id="IPR035965">
    <property type="entry name" value="PAS-like_dom_sf"/>
</dbReference>
<comment type="catalytic activity">
    <reaction evidence="1">
        <text>ATP + protein L-histidine = ADP + protein N-phospho-L-histidine.</text>
        <dbReference type="EC" id="2.7.13.3"/>
    </reaction>
</comment>
<name>A0ABV7LGX8_9HYPH</name>
<dbReference type="PRINTS" id="PR00344">
    <property type="entry name" value="BCTRLSENSOR"/>
</dbReference>
<keyword evidence="8" id="KW-0547">Nucleotide-binding</keyword>
<dbReference type="RefSeq" id="WP_376868967.1">
    <property type="nucleotide sequence ID" value="NZ_JBHRUV010000088.1"/>
</dbReference>
<dbReference type="PROSITE" id="PS50109">
    <property type="entry name" value="HIS_KIN"/>
    <property type="match status" value="1"/>
</dbReference>
<organism evidence="8 9">
    <name type="scientific">Camelimonas abortus</name>
    <dbReference type="NCBI Taxonomy" id="1017184"/>
    <lineage>
        <taxon>Bacteria</taxon>
        <taxon>Pseudomonadati</taxon>
        <taxon>Pseudomonadota</taxon>
        <taxon>Alphaproteobacteria</taxon>
        <taxon>Hyphomicrobiales</taxon>
        <taxon>Chelatococcaceae</taxon>
        <taxon>Camelimonas</taxon>
    </lineage>
</organism>
<dbReference type="InterPro" id="IPR003661">
    <property type="entry name" value="HisK_dim/P_dom"/>
</dbReference>
<dbReference type="Gene3D" id="3.30.450.20">
    <property type="entry name" value="PAS domain"/>
    <property type="match status" value="1"/>
</dbReference>
<dbReference type="Pfam" id="PF02518">
    <property type="entry name" value="HATPase_c"/>
    <property type="match status" value="1"/>
</dbReference>
<feature type="domain" description="Histidine kinase" evidence="7">
    <location>
        <begin position="117"/>
        <end position="333"/>
    </location>
</feature>
<dbReference type="SUPFAM" id="SSF47384">
    <property type="entry name" value="Homodimeric domain of signal transducing histidine kinase"/>
    <property type="match status" value="1"/>
</dbReference>
<keyword evidence="5" id="KW-0418">Kinase</keyword>
<evidence type="ECO:0000256" key="6">
    <source>
        <dbReference type="ARBA" id="ARBA00023012"/>
    </source>
</evidence>
<evidence type="ECO:0000256" key="1">
    <source>
        <dbReference type="ARBA" id="ARBA00000085"/>
    </source>
</evidence>
<reference evidence="9" key="1">
    <citation type="journal article" date="2019" name="Int. J. Syst. Evol. Microbiol.">
        <title>The Global Catalogue of Microorganisms (GCM) 10K type strain sequencing project: providing services to taxonomists for standard genome sequencing and annotation.</title>
        <authorList>
            <consortium name="The Broad Institute Genomics Platform"/>
            <consortium name="The Broad Institute Genome Sequencing Center for Infectious Disease"/>
            <person name="Wu L."/>
            <person name="Ma J."/>
        </authorList>
    </citation>
    <scope>NUCLEOTIDE SEQUENCE [LARGE SCALE GENOMIC DNA]</scope>
    <source>
        <strain evidence="9">CCM 7941</strain>
    </source>
</reference>
<keyword evidence="9" id="KW-1185">Reference proteome</keyword>
<dbReference type="SUPFAM" id="SSF55785">
    <property type="entry name" value="PYP-like sensor domain (PAS domain)"/>
    <property type="match status" value="1"/>
</dbReference>
<evidence type="ECO:0000256" key="2">
    <source>
        <dbReference type="ARBA" id="ARBA00012438"/>
    </source>
</evidence>
<dbReference type="InterPro" id="IPR004358">
    <property type="entry name" value="Sig_transdc_His_kin-like_C"/>
</dbReference>